<feature type="transmembrane region" description="Helical" evidence="13">
    <location>
        <begin position="1379"/>
        <end position="1399"/>
    </location>
</feature>
<feature type="transmembrane region" description="Helical" evidence="13">
    <location>
        <begin position="1313"/>
        <end position="1335"/>
    </location>
</feature>
<keyword evidence="9 13" id="KW-1133">Transmembrane helix</keyword>
<dbReference type="Pfam" id="PF00005">
    <property type="entry name" value="ABC_tran"/>
    <property type="match status" value="1"/>
</dbReference>
<dbReference type="GO" id="GO:0016887">
    <property type="term" value="F:ATP hydrolysis activity"/>
    <property type="evidence" value="ECO:0007669"/>
    <property type="project" value="InterPro"/>
</dbReference>
<dbReference type="InterPro" id="IPR027417">
    <property type="entry name" value="P-loop_NTPase"/>
</dbReference>
<name>A0AAE9ETL6_CAEBR</name>
<feature type="transmembrane region" description="Helical" evidence="13">
    <location>
        <begin position="552"/>
        <end position="571"/>
    </location>
</feature>
<dbReference type="GO" id="GO:0004359">
    <property type="term" value="F:glutaminase activity"/>
    <property type="evidence" value="ECO:0007669"/>
    <property type="project" value="InterPro"/>
</dbReference>
<dbReference type="Proteomes" id="UP000829354">
    <property type="component" value="Chromosome IV"/>
</dbReference>
<sequence length="1813" mass="206844">MASEHSSDETRQCAEGLARNVNSNHCGIFIDTVVSSILKVFKVAYGFMPSFQNSDNREIMALQNIQARIRMVLAYLFAQLALVSHKRPGGLLVLGTANVDESLVGYLTKYDCSSADINPIGSVSKRDLRQFLEIAHDKYGMTALRSVIDSTPTAELRPLVDGKVSQTDEAEIGLTYDELSVIGRLRKPGGMGPYGMFLKLITLWGDKYSVEEIEEKVRKFWWRYRVNRHKATVSTPAIHAENYSPDDHRNDHRPFLYPDFSYQFERIREKDLYYFRSNHPFFILIFIALFVTCYNVWWHNAQAANESLGAISRMDVFDNFRLSKHKFVRMLICIPKTVVDYRFSTVTDAIRLTHLDFPALEFTKDLEKARKRLSDGDIDILILFTKLIETGKDVEYNIISQNGDLNKHYCIHCDDRRKETWGNAIESQIIVNRFLYWMVRSRGFNHRKPHFHLSNIYVKGTDSDPMYSKRQTDLFIAWLILIPICSRLIDLWNDERESGFYKLLLSLRVRRIEYFIAKYVFWYGISLVISLTVFVVNVSVVPAVFTATYLPFLVCYVACIIMFTVFLATLFPGSPLVSKFVGFLLMAAGEFGFGNVYQGTLFFQLSVRFFGKTEGDGYWIDAVCLMCMTVNSVLMMALSVYLDTFFFSYTQEPLKFYFPLERSYWMPAPRGPLVDKFFIKQILVPKVVKNESALKKSVEAASPIKKTTTNGKEANPKEISHFPLVVFYGICKRINNHWKVNQLSLTIRLGEILTLYGHYGCGSDEILSILSGQMKPEYGEVMMEKSQRYLIVSMTADVPNLNYLTVTNYLEFVCSMRGVSLSFSILTEMLEELDLVKVQNRPLDLLSTTQKERLRIAAVFVGHPDLVLIDWPTKESLPEWKYMILRFIEKRKENKAIIISSYDAEETEAISDKVVLLSEGYVVLNGSSEIYKQSMNSVFEVRLWPLFAFTDDQIRGMIAAVTLGDEQMKNDAKFFETPNGKIRITLPIIYRRSIPLIIRELEAIAAQYEIAFYEFSKPNIHDIYTNSCYEPLQYQPLENYDQLKEYYAKQEPISRTMYFFKNMVRILKDRQFLYQAAAIFGLFLVLGLLTLISYHGTHQHYTHEISFEANDRPITIYCDDCNSKGITTSQVTFVKKNDRQQLMDNQAVLYWKPKSAKADLELFSVSRGDETFTMVVQNFAISQLIAKMIGKPPRIKPILESGEFRTSITETGFSMVFNDVSKNQAAMILSESYPLMYTFGVFQTFVYTLSAILPLRLISVNMRPDSLLFPWPRYLYFSLIFGANLIMFMVLSIILISIFLFMGFFQTSAAFCFFRLFGAWFLSYISTLPLIYLLVFTIQNSMAVVPTVMAISSLLVCLPNMVSSFSAENQMSLQSLLKFVSWTCMISPPTSLQVLASFLNAGEFHEENNGTITALTLFCGAHIWILVIFAACVFQPGFSLIRQHWFISSTAIWSTFERGTTLKPGARIKNSFLFPASPAPQTGDSTTGEKPSIADGTSRSAAGREIDAKPSLDYISGASSSNEDMSYITNYEEHLIGKMATMKKWNDNQEIPVDNSATYLLGDQTKLKSSLLKTIAETNPKEQIAYVPFEECLPSIYTPFELLVNVAACHGFEVTEEHINYLLNAFGMKSLAATPISLLTDADRRILMLLTKLVIKPSIVIIDQLEMFLPHPKMMTVWAICARLRADGVAIMYTSRHNSFAEHTATCCAHLYKCQFVSTLPPSAIKARMGYTVLEIVPKDIEPLKLLKMIQMAMPDAIQMPSTRQTLTVILKRDDVDTVEMVLGNIRTMSSNIQRYSLRSGNFDEFVASAFGK</sequence>
<dbReference type="EMBL" id="CP092623">
    <property type="protein sequence ID" value="UMM29098.1"/>
    <property type="molecule type" value="Genomic_DNA"/>
</dbReference>
<reference evidence="15 16" key="1">
    <citation type="submission" date="2022-04" db="EMBL/GenBank/DDBJ databases">
        <title>Chromosome-level reference genomes for two strains of Caenorhabditis briggsae: an improved platform for comparative genomics.</title>
        <authorList>
            <person name="Stevens L."/>
            <person name="Andersen E."/>
        </authorList>
    </citation>
    <scope>NUCLEOTIDE SEQUENCE [LARGE SCALE GENOMIC DNA]</scope>
    <source>
        <strain evidence="15">VX34</strain>
        <tissue evidence="15">Whole-organism</tissue>
    </source>
</reference>
<dbReference type="SUPFAM" id="SSF52402">
    <property type="entry name" value="Adenine nucleotide alpha hydrolases-like"/>
    <property type="match status" value="1"/>
</dbReference>
<evidence type="ECO:0000256" key="11">
    <source>
        <dbReference type="ARBA" id="ARBA00023136"/>
    </source>
</evidence>
<evidence type="ECO:0000256" key="3">
    <source>
        <dbReference type="ARBA" id="ARBA00005417"/>
    </source>
</evidence>
<comment type="subcellular location">
    <subcellularLocation>
        <location evidence="1">Membrane</location>
        <topology evidence="1">Multi-pass membrane protein</topology>
    </subcellularLocation>
</comment>
<dbReference type="SUPFAM" id="SSF52540">
    <property type="entry name" value="P-loop containing nucleoside triphosphate hydrolases"/>
    <property type="match status" value="2"/>
</dbReference>
<evidence type="ECO:0000259" key="14">
    <source>
        <dbReference type="PROSITE" id="PS50893"/>
    </source>
</evidence>
<dbReference type="GO" id="GO:0005524">
    <property type="term" value="F:ATP binding"/>
    <property type="evidence" value="ECO:0007669"/>
    <property type="project" value="UniProtKB-KW"/>
</dbReference>
<feature type="transmembrane region" description="Helical" evidence="13">
    <location>
        <begin position="577"/>
        <end position="597"/>
    </location>
</feature>
<dbReference type="CDD" id="cd00553">
    <property type="entry name" value="NAD_synthase"/>
    <property type="match status" value="1"/>
</dbReference>
<proteinExistence type="inferred from homology"/>
<keyword evidence="16" id="KW-1185">Reference proteome</keyword>
<dbReference type="GO" id="GO:0009435">
    <property type="term" value="P:NAD+ biosynthetic process"/>
    <property type="evidence" value="ECO:0007669"/>
    <property type="project" value="InterPro"/>
</dbReference>
<evidence type="ECO:0000256" key="7">
    <source>
        <dbReference type="ARBA" id="ARBA00022741"/>
    </source>
</evidence>
<dbReference type="Pfam" id="PF12698">
    <property type="entry name" value="ABC2_membrane_3"/>
    <property type="match status" value="1"/>
</dbReference>
<feature type="transmembrane region" description="Helical" evidence="13">
    <location>
        <begin position="1275"/>
        <end position="1301"/>
    </location>
</feature>
<evidence type="ECO:0000313" key="16">
    <source>
        <dbReference type="Proteomes" id="UP000829354"/>
    </source>
</evidence>
<keyword evidence="11 13" id="KW-0472">Membrane</keyword>
<feature type="domain" description="ABC transporter" evidence="14">
    <location>
        <begin position="725"/>
        <end position="944"/>
    </location>
</feature>
<dbReference type="InterPro" id="IPR003439">
    <property type="entry name" value="ABC_transporter-like_ATP-bd"/>
</dbReference>
<keyword evidence="4" id="KW-0813">Transport</keyword>
<evidence type="ECO:0000256" key="10">
    <source>
        <dbReference type="ARBA" id="ARBA00023027"/>
    </source>
</evidence>
<feature type="transmembrane region" description="Helical" evidence="13">
    <location>
        <begin position="1411"/>
        <end position="1434"/>
    </location>
</feature>
<evidence type="ECO:0000313" key="15">
    <source>
        <dbReference type="EMBL" id="UMM29098.1"/>
    </source>
</evidence>
<dbReference type="Gene3D" id="3.40.50.620">
    <property type="entry name" value="HUPs"/>
    <property type="match status" value="1"/>
</dbReference>
<dbReference type="InterPro" id="IPR014729">
    <property type="entry name" value="Rossmann-like_a/b/a_fold"/>
</dbReference>
<dbReference type="FunFam" id="3.40.50.620:FF:000461">
    <property type="entry name" value="Glutamine-dependent NAD(+) synthetase"/>
    <property type="match status" value="1"/>
</dbReference>
<dbReference type="InterPro" id="IPR013525">
    <property type="entry name" value="ABC2_TM"/>
</dbReference>
<dbReference type="GO" id="GO:0005737">
    <property type="term" value="C:cytoplasm"/>
    <property type="evidence" value="ECO:0007669"/>
    <property type="project" value="InterPro"/>
</dbReference>
<evidence type="ECO:0000256" key="8">
    <source>
        <dbReference type="ARBA" id="ARBA00022840"/>
    </source>
</evidence>
<feature type="transmembrane region" description="Helical" evidence="13">
    <location>
        <begin position="1072"/>
        <end position="1094"/>
    </location>
</feature>
<keyword evidence="7" id="KW-0547">Nucleotide-binding</keyword>
<feature type="compositionally biased region" description="Polar residues" evidence="12">
    <location>
        <begin position="1479"/>
        <end position="1500"/>
    </location>
</feature>
<accession>A0AAE9ETL6</accession>
<keyword evidence="8" id="KW-0067">ATP-binding</keyword>
<dbReference type="PANTHER" id="PTHR43117:SF4">
    <property type="entry name" value="OSMOPROTECTANT IMPORT ATP-BINDING PROTEIN OSMV"/>
    <property type="match status" value="1"/>
</dbReference>
<feature type="transmembrane region" description="Helical" evidence="13">
    <location>
        <begin position="281"/>
        <end position="298"/>
    </location>
</feature>
<evidence type="ECO:0000256" key="1">
    <source>
        <dbReference type="ARBA" id="ARBA00004141"/>
    </source>
</evidence>
<dbReference type="InterPro" id="IPR022310">
    <property type="entry name" value="NAD/GMP_synthase"/>
</dbReference>
<feature type="transmembrane region" description="Helical" evidence="13">
    <location>
        <begin position="1341"/>
        <end position="1358"/>
    </location>
</feature>
<organism evidence="15 16">
    <name type="scientific">Caenorhabditis briggsae</name>
    <dbReference type="NCBI Taxonomy" id="6238"/>
    <lineage>
        <taxon>Eukaryota</taxon>
        <taxon>Metazoa</taxon>
        <taxon>Ecdysozoa</taxon>
        <taxon>Nematoda</taxon>
        <taxon>Chromadorea</taxon>
        <taxon>Rhabditida</taxon>
        <taxon>Rhabditina</taxon>
        <taxon>Rhabditomorpha</taxon>
        <taxon>Rhabditoidea</taxon>
        <taxon>Rhabditidae</taxon>
        <taxon>Peloderinae</taxon>
        <taxon>Caenorhabditis</taxon>
    </lineage>
</organism>
<dbReference type="Gene3D" id="3.40.50.300">
    <property type="entry name" value="P-loop containing nucleotide triphosphate hydrolases"/>
    <property type="match status" value="2"/>
</dbReference>
<gene>
    <name evidence="15" type="ORF">L5515_011627</name>
</gene>
<keyword evidence="10" id="KW-0520">NAD</keyword>
<keyword evidence="5" id="KW-0436">Ligase</keyword>
<feature type="region of interest" description="Disordered" evidence="12">
    <location>
        <begin position="1473"/>
        <end position="1502"/>
    </location>
</feature>
<dbReference type="GO" id="GO:0140359">
    <property type="term" value="F:ABC-type transporter activity"/>
    <property type="evidence" value="ECO:0007669"/>
    <property type="project" value="InterPro"/>
</dbReference>
<dbReference type="Pfam" id="PF02540">
    <property type="entry name" value="NAD_synthase"/>
    <property type="match status" value="1"/>
</dbReference>
<dbReference type="InterPro" id="IPR003694">
    <property type="entry name" value="NAD_synthase"/>
</dbReference>
<evidence type="ECO:0000256" key="13">
    <source>
        <dbReference type="SAM" id="Phobius"/>
    </source>
</evidence>
<evidence type="ECO:0000256" key="12">
    <source>
        <dbReference type="SAM" id="MobiDB-lite"/>
    </source>
</evidence>
<protein>
    <recommendedName>
        <fullName evidence="14">ABC transporter domain-containing protein</fullName>
    </recommendedName>
</protein>
<feature type="transmembrane region" description="Helical" evidence="13">
    <location>
        <begin position="1235"/>
        <end position="1255"/>
    </location>
</feature>
<dbReference type="GO" id="GO:0016020">
    <property type="term" value="C:membrane"/>
    <property type="evidence" value="ECO:0007669"/>
    <property type="project" value="UniProtKB-SubCell"/>
</dbReference>
<evidence type="ECO:0000256" key="6">
    <source>
        <dbReference type="ARBA" id="ARBA00022692"/>
    </source>
</evidence>
<evidence type="ECO:0000256" key="4">
    <source>
        <dbReference type="ARBA" id="ARBA00022448"/>
    </source>
</evidence>
<feature type="transmembrane region" description="Helical" evidence="13">
    <location>
        <begin position="618"/>
        <end position="642"/>
    </location>
</feature>
<evidence type="ECO:0000256" key="9">
    <source>
        <dbReference type="ARBA" id="ARBA00022989"/>
    </source>
</evidence>
<evidence type="ECO:0000256" key="2">
    <source>
        <dbReference type="ARBA" id="ARBA00004790"/>
    </source>
</evidence>
<comment type="similarity">
    <text evidence="3">Belongs to the ABC transporter superfamily.</text>
</comment>
<dbReference type="PANTHER" id="PTHR43117">
    <property type="entry name" value="OSMOPROTECTANT IMPORT ATP-BINDING PROTEIN OSMV"/>
    <property type="match status" value="1"/>
</dbReference>
<feature type="transmembrane region" description="Helical" evidence="13">
    <location>
        <begin position="520"/>
        <end position="545"/>
    </location>
</feature>
<comment type="pathway">
    <text evidence="2">Cofactor biosynthesis; NAD(+) biosynthesis.</text>
</comment>
<dbReference type="PROSITE" id="PS50893">
    <property type="entry name" value="ABC_TRANSPORTER_2"/>
    <property type="match status" value="1"/>
</dbReference>
<evidence type="ECO:0000256" key="5">
    <source>
        <dbReference type="ARBA" id="ARBA00022598"/>
    </source>
</evidence>
<keyword evidence="6 13" id="KW-0812">Transmembrane</keyword>
<dbReference type="GO" id="GO:0003952">
    <property type="term" value="F:NAD+ synthase (glutamine-hydrolyzing) activity"/>
    <property type="evidence" value="ECO:0007669"/>
    <property type="project" value="InterPro"/>
</dbReference>
<dbReference type="NCBIfam" id="TIGR00552">
    <property type="entry name" value="nadE"/>
    <property type="match status" value="1"/>
</dbReference>